<feature type="domain" description="Brix" evidence="2">
    <location>
        <begin position="27"/>
        <end position="289"/>
    </location>
</feature>
<dbReference type="InterPro" id="IPR045112">
    <property type="entry name" value="PPAN-like"/>
</dbReference>
<feature type="region of interest" description="Disordered" evidence="1">
    <location>
        <begin position="1"/>
        <end position="22"/>
    </location>
</feature>
<evidence type="ECO:0000256" key="1">
    <source>
        <dbReference type="SAM" id="MobiDB-lite"/>
    </source>
</evidence>
<dbReference type="GO" id="GO:0019843">
    <property type="term" value="F:rRNA binding"/>
    <property type="evidence" value="ECO:0007669"/>
    <property type="project" value="InterPro"/>
</dbReference>
<dbReference type="InterPro" id="IPR007109">
    <property type="entry name" value="Brix"/>
</dbReference>
<dbReference type="STRING" id="136037.A0A067RCQ8"/>
<proteinExistence type="predicted"/>
<feature type="region of interest" description="Disordered" evidence="1">
    <location>
        <begin position="236"/>
        <end position="257"/>
    </location>
</feature>
<accession>A0A067RCQ8</accession>
<dbReference type="Pfam" id="PF04427">
    <property type="entry name" value="Brix"/>
    <property type="match status" value="1"/>
</dbReference>
<gene>
    <name evidence="3" type="ORF">L798_08890</name>
</gene>
<evidence type="ECO:0000259" key="2">
    <source>
        <dbReference type="PROSITE" id="PS50833"/>
    </source>
</evidence>
<name>A0A067RCQ8_ZOONE</name>
<reference evidence="3 4" key="1">
    <citation type="journal article" date="2014" name="Nat. Commun.">
        <title>Molecular traces of alternative social organization in a termite genome.</title>
        <authorList>
            <person name="Terrapon N."/>
            <person name="Li C."/>
            <person name="Robertson H.M."/>
            <person name="Ji L."/>
            <person name="Meng X."/>
            <person name="Booth W."/>
            <person name="Chen Z."/>
            <person name="Childers C.P."/>
            <person name="Glastad K.M."/>
            <person name="Gokhale K."/>
            <person name="Gowin J."/>
            <person name="Gronenberg W."/>
            <person name="Hermansen R.A."/>
            <person name="Hu H."/>
            <person name="Hunt B.G."/>
            <person name="Huylmans A.K."/>
            <person name="Khalil S.M."/>
            <person name="Mitchell R.D."/>
            <person name="Munoz-Torres M.C."/>
            <person name="Mustard J.A."/>
            <person name="Pan H."/>
            <person name="Reese J.T."/>
            <person name="Scharf M.E."/>
            <person name="Sun F."/>
            <person name="Vogel H."/>
            <person name="Xiao J."/>
            <person name="Yang W."/>
            <person name="Yang Z."/>
            <person name="Yang Z."/>
            <person name="Zhou J."/>
            <person name="Zhu J."/>
            <person name="Brent C.S."/>
            <person name="Elsik C.G."/>
            <person name="Goodisman M.A."/>
            <person name="Liberles D.A."/>
            <person name="Roe R.M."/>
            <person name="Vargo E.L."/>
            <person name="Vilcinskas A."/>
            <person name="Wang J."/>
            <person name="Bornberg-Bauer E."/>
            <person name="Korb J."/>
            <person name="Zhang G."/>
            <person name="Liebig J."/>
        </authorList>
    </citation>
    <scope>NUCLEOTIDE SEQUENCE [LARGE SCALE GENOMIC DNA]</scope>
    <source>
        <tissue evidence="3">Whole organism</tissue>
    </source>
</reference>
<dbReference type="PANTHER" id="PTHR12661:SF5">
    <property type="entry name" value="SUPPRESSOR OF SWI4 1 HOMOLOG"/>
    <property type="match status" value="1"/>
</dbReference>
<organism evidence="3 4">
    <name type="scientific">Zootermopsis nevadensis</name>
    <name type="common">Dampwood termite</name>
    <dbReference type="NCBI Taxonomy" id="136037"/>
    <lineage>
        <taxon>Eukaryota</taxon>
        <taxon>Metazoa</taxon>
        <taxon>Ecdysozoa</taxon>
        <taxon>Arthropoda</taxon>
        <taxon>Hexapoda</taxon>
        <taxon>Insecta</taxon>
        <taxon>Pterygota</taxon>
        <taxon>Neoptera</taxon>
        <taxon>Polyneoptera</taxon>
        <taxon>Dictyoptera</taxon>
        <taxon>Blattodea</taxon>
        <taxon>Blattoidea</taxon>
        <taxon>Termitoidae</taxon>
        <taxon>Termopsidae</taxon>
        <taxon>Zootermopsis</taxon>
    </lineage>
</organism>
<dbReference type="PROSITE" id="PS50833">
    <property type="entry name" value="BRIX"/>
    <property type="match status" value="1"/>
</dbReference>
<keyword evidence="4" id="KW-1185">Reference proteome</keyword>
<sequence>MGKKKGRSVKNNIQANTEEPEELKRAPHSFVIHRGIIGGDVIELTKDFRKVMEPFTASSLKSRKNNVIKDFVSVAGLLHVSHLCIFTSTELATYLKISRLPQGPTLTFWVHNYSLARDVISAKKKQYVFEKLYQNAPLIVMNSFSGEGLHMKLMASMFQNMFPTINITKVKLSNIRRCVLLNYNVSSKIIDFRHYAIKAVPVGLSKGVKKLVQSKIPNLGQFEDISDFITKSGQLSESEAEDDPGSHVTLPQKMPSRGNLVSTQSALRLIEIGPRLTLQLMKIEEGLLNGEVLFHEIIEKTEEEKLLVKKKREGKRKLKEKRKKIQEENTKRKSQKKEELKQKSLKGMHRRSENELEMHKALAESKADADSGEDDDDDAEWYRKEVGQDPQRDLFDSVSQRQNKRKLSSISLAHKRQKVEGNLKYRTKNEMNSTIQNKSKNKQKFSRVGTVQKNKFIKRSVFGGKTSMKNRH</sequence>
<dbReference type="eggNOG" id="KOG2963">
    <property type="taxonomic scope" value="Eukaryota"/>
</dbReference>
<feature type="compositionally biased region" description="Basic and acidic residues" evidence="1">
    <location>
        <begin position="325"/>
        <end position="342"/>
    </location>
</feature>
<dbReference type="SUPFAM" id="SSF52954">
    <property type="entry name" value="Class II aaRS ABD-related"/>
    <property type="match status" value="1"/>
</dbReference>
<evidence type="ECO:0000313" key="4">
    <source>
        <dbReference type="Proteomes" id="UP000027135"/>
    </source>
</evidence>
<feature type="compositionally biased region" description="Basic and acidic residues" evidence="1">
    <location>
        <begin position="350"/>
        <end position="369"/>
    </location>
</feature>
<dbReference type="FunCoup" id="A0A067RCQ8">
    <property type="interactions" value="1036"/>
</dbReference>
<dbReference type="GO" id="GO:0000027">
    <property type="term" value="P:ribosomal large subunit assembly"/>
    <property type="evidence" value="ECO:0007669"/>
    <property type="project" value="TreeGrafter"/>
</dbReference>
<dbReference type="AlphaFoldDB" id="A0A067RCQ8"/>
<protein>
    <submittedName>
        <fullName evidence="3">Suppressor of SWI4 1-like protein</fullName>
    </submittedName>
</protein>
<dbReference type="OMA" id="KDYTVMT"/>
<evidence type="ECO:0000313" key="3">
    <source>
        <dbReference type="EMBL" id="KDR16561.1"/>
    </source>
</evidence>
<dbReference type="SMART" id="SM00879">
    <property type="entry name" value="Brix"/>
    <property type="match status" value="1"/>
</dbReference>
<dbReference type="PANTHER" id="PTHR12661">
    <property type="entry name" value="PETER PAN-RELATED"/>
    <property type="match status" value="1"/>
</dbReference>
<dbReference type="OrthoDB" id="10261452at2759"/>
<feature type="region of interest" description="Disordered" evidence="1">
    <location>
        <begin position="317"/>
        <end position="377"/>
    </location>
</feature>
<dbReference type="GO" id="GO:0030687">
    <property type="term" value="C:preribosome, large subunit precursor"/>
    <property type="evidence" value="ECO:0007669"/>
    <property type="project" value="TreeGrafter"/>
</dbReference>
<dbReference type="EMBL" id="KK852785">
    <property type="protein sequence ID" value="KDR16561.1"/>
    <property type="molecule type" value="Genomic_DNA"/>
</dbReference>
<dbReference type="GO" id="GO:0006364">
    <property type="term" value="P:rRNA processing"/>
    <property type="evidence" value="ECO:0007669"/>
    <property type="project" value="InterPro"/>
</dbReference>
<dbReference type="Proteomes" id="UP000027135">
    <property type="component" value="Unassembled WGS sequence"/>
</dbReference>
<dbReference type="InParanoid" id="A0A067RCQ8"/>